<evidence type="ECO:0000313" key="2">
    <source>
        <dbReference type="EMBL" id="MVU83074.1"/>
    </source>
</evidence>
<sequence length="152" mass="15955">MTAIRILLGALGIGLAVYGVELLLKMSTADLKSVAMWFIGVILVENLVFGPVAALVGFLGHRVLPARWWPAYTVGAFTSLALIIVALPVLGREGAVPGNDTILNRNYTVGLLISVVLVWAGVAAYLLLTPGRKSPAAAAEPRNALPRNGSGR</sequence>
<proteinExistence type="predicted"/>
<feature type="transmembrane region" description="Helical" evidence="1">
    <location>
        <begin position="35"/>
        <end position="59"/>
    </location>
</feature>
<keyword evidence="1" id="KW-0472">Membrane</keyword>
<reference evidence="2 3" key="1">
    <citation type="submission" date="2019-12" db="EMBL/GenBank/DDBJ databases">
        <title>Nocardia sp. nov. ET3-3 isolated from soil.</title>
        <authorList>
            <person name="Kanchanasin P."/>
            <person name="Tanasupawat S."/>
            <person name="Yuki M."/>
            <person name="Kudo T."/>
        </authorList>
    </citation>
    <scope>NUCLEOTIDE SEQUENCE [LARGE SCALE GENOMIC DNA]</scope>
    <source>
        <strain evidence="2 3">ET3-3</strain>
    </source>
</reference>
<evidence type="ECO:0000313" key="3">
    <source>
        <dbReference type="Proteomes" id="UP000466794"/>
    </source>
</evidence>
<dbReference type="RefSeq" id="WP_157392677.1">
    <property type="nucleotide sequence ID" value="NZ_WRPP01000012.1"/>
</dbReference>
<comment type="caution">
    <text evidence="2">The sequence shown here is derived from an EMBL/GenBank/DDBJ whole genome shotgun (WGS) entry which is preliminary data.</text>
</comment>
<name>A0A7K1V8U7_9NOCA</name>
<evidence type="ECO:0000256" key="1">
    <source>
        <dbReference type="SAM" id="Phobius"/>
    </source>
</evidence>
<dbReference type="AlphaFoldDB" id="A0A7K1V8U7"/>
<accession>A0A7K1V8U7</accession>
<dbReference type="Proteomes" id="UP000466794">
    <property type="component" value="Unassembled WGS sequence"/>
</dbReference>
<keyword evidence="1" id="KW-1133">Transmembrane helix</keyword>
<feature type="transmembrane region" description="Helical" evidence="1">
    <location>
        <begin position="71"/>
        <end position="89"/>
    </location>
</feature>
<dbReference type="EMBL" id="WRPP01000012">
    <property type="protein sequence ID" value="MVU83074.1"/>
    <property type="molecule type" value="Genomic_DNA"/>
</dbReference>
<keyword evidence="1" id="KW-0812">Transmembrane</keyword>
<protein>
    <submittedName>
        <fullName evidence="2">Uncharacterized protein</fullName>
    </submittedName>
</protein>
<keyword evidence="3" id="KW-1185">Reference proteome</keyword>
<feature type="transmembrane region" description="Helical" evidence="1">
    <location>
        <begin position="109"/>
        <end position="128"/>
    </location>
</feature>
<gene>
    <name evidence="2" type="ORF">GPX89_38280</name>
</gene>
<organism evidence="2 3">
    <name type="scientific">Nocardia terrae</name>
    <dbReference type="NCBI Taxonomy" id="2675851"/>
    <lineage>
        <taxon>Bacteria</taxon>
        <taxon>Bacillati</taxon>
        <taxon>Actinomycetota</taxon>
        <taxon>Actinomycetes</taxon>
        <taxon>Mycobacteriales</taxon>
        <taxon>Nocardiaceae</taxon>
        <taxon>Nocardia</taxon>
    </lineage>
</organism>